<evidence type="ECO:0008006" key="8">
    <source>
        <dbReference type="Google" id="ProtNLM"/>
    </source>
</evidence>
<accession>A0A4Y9ZZU1</accession>
<evidence type="ECO:0000313" key="6">
    <source>
        <dbReference type="EMBL" id="TFY79995.1"/>
    </source>
</evidence>
<dbReference type="STRING" id="135208.A0A4Y9ZZU1"/>
<dbReference type="GO" id="GO:0016020">
    <property type="term" value="C:membrane"/>
    <property type="evidence" value="ECO:0007669"/>
    <property type="project" value="TreeGrafter"/>
</dbReference>
<evidence type="ECO:0000256" key="3">
    <source>
        <dbReference type="ARBA" id="ARBA00022468"/>
    </source>
</evidence>
<comment type="similarity">
    <text evidence="2">Belongs to the Rho GDI family.</text>
</comment>
<evidence type="ECO:0000256" key="2">
    <source>
        <dbReference type="ARBA" id="ARBA00009758"/>
    </source>
</evidence>
<evidence type="ECO:0000313" key="7">
    <source>
        <dbReference type="Proteomes" id="UP000298061"/>
    </source>
</evidence>
<feature type="compositionally biased region" description="Acidic residues" evidence="5">
    <location>
        <begin position="1"/>
        <end position="10"/>
    </location>
</feature>
<dbReference type="PANTHER" id="PTHR10980">
    <property type="entry name" value="RHO GDP-DISSOCIATION INHIBITOR"/>
    <property type="match status" value="1"/>
</dbReference>
<comment type="subcellular location">
    <subcellularLocation>
        <location evidence="1">Cytoplasm</location>
    </subcellularLocation>
</comment>
<dbReference type="Proteomes" id="UP000298061">
    <property type="component" value="Unassembled WGS sequence"/>
</dbReference>
<keyword evidence="4" id="KW-0963">Cytoplasm</keyword>
<feature type="region of interest" description="Disordered" evidence="5">
    <location>
        <begin position="1"/>
        <end position="25"/>
    </location>
</feature>
<evidence type="ECO:0000256" key="5">
    <source>
        <dbReference type="SAM" id="MobiDB-lite"/>
    </source>
</evidence>
<dbReference type="GO" id="GO:0005096">
    <property type="term" value="F:GTPase activator activity"/>
    <property type="evidence" value="ECO:0007669"/>
    <property type="project" value="UniProtKB-KW"/>
</dbReference>
<keyword evidence="7" id="KW-1185">Reference proteome</keyword>
<organism evidence="6 7">
    <name type="scientific">Hericium alpestre</name>
    <dbReference type="NCBI Taxonomy" id="135208"/>
    <lineage>
        <taxon>Eukaryota</taxon>
        <taxon>Fungi</taxon>
        <taxon>Dikarya</taxon>
        <taxon>Basidiomycota</taxon>
        <taxon>Agaricomycotina</taxon>
        <taxon>Agaricomycetes</taxon>
        <taxon>Russulales</taxon>
        <taxon>Hericiaceae</taxon>
        <taxon>Hericium</taxon>
    </lineage>
</organism>
<dbReference type="SUPFAM" id="SSF81296">
    <property type="entry name" value="E set domains"/>
    <property type="match status" value="1"/>
</dbReference>
<dbReference type="InterPro" id="IPR000406">
    <property type="entry name" value="Rho_GDI"/>
</dbReference>
<dbReference type="AlphaFoldDB" id="A0A4Y9ZZU1"/>
<name>A0A4Y9ZZU1_9AGAM</name>
<proteinExistence type="inferred from homology"/>
<dbReference type="GO" id="GO:0005829">
    <property type="term" value="C:cytosol"/>
    <property type="evidence" value="ECO:0007669"/>
    <property type="project" value="TreeGrafter"/>
</dbReference>
<evidence type="ECO:0000256" key="1">
    <source>
        <dbReference type="ARBA" id="ARBA00004496"/>
    </source>
</evidence>
<evidence type="ECO:0000256" key="4">
    <source>
        <dbReference type="ARBA" id="ARBA00022490"/>
    </source>
</evidence>
<dbReference type="FunFam" id="2.70.50.30:FF:000004">
    <property type="entry name" value="Rho GDP-dissociation inhibitor 1"/>
    <property type="match status" value="1"/>
</dbReference>
<gene>
    <name evidence="6" type="ORF">EWM64_g4015</name>
</gene>
<dbReference type="InterPro" id="IPR024792">
    <property type="entry name" value="RhoGDI_dom_sf"/>
</dbReference>
<dbReference type="GO" id="GO:0007266">
    <property type="term" value="P:Rho protein signal transduction"/>
    <property type="evidence" value="ECO:0007669"/>
    <property type="project" value="InterPro"/>
</dbReference>
<dbReference type="EMBL" id="SFCI01000407">
    <property type="protein sequence ID" value="TFY79995.1"/>
    <property type="molecule type" value="Genomic_DNA"/>
</dbReference>
<dbReference type="OrthoDB" id="1683373at2759"/>
<keyword evidence="3" id="KW-0343">GTPase activation</keyword>
<dbReference type="Pfam" id="PF02115">
    <property type="entry name" value="Rho_GDI"/>
    <property type="match status" value="1"/>
</dbReference>
<dbReference type="InterPro" id="IPR014756">
    <property type="entry name" value="Ig_E-set"/>
</dbReference>
<sequence length="197" mass="21580">MSTEEGDDFDVNATPGYKPSAPKTVDEYKNLDANDESLARWKASLGIGADAGPGDTSKPKLTILSLELTSPSLPAGQKISVDVTNPAQLAQLKSKPIQVKEGEEYSVHITFTVNHSIVTGARYQQVVKRGPLRVAKVDAMLGSYGVQPAPRQVAVVNDEFPKGMMARGEYNVKSRVQDLDGEIYAEWEWLFKIGKEW</sequence>
<dbReference type="Gene3D" id="2.70.50.30">
    <property type="entry name" value="Coagulation Factor XIII, subunit A, domain 1"/>
    <property type="match status" value="1"/>
</dbReference>
<reference evidence="6 7" key="1">
    <citation type="submission" date="2019-02" db="EMBL/GenBank/DDBJ databases">
        <title>Genome sequencing of the rare red list fungi Hericium alpestre (H. flagellum).</title>
        <authorList>
            <person name="Buettner E."/>
            <person name="Kellner H."/>
        </authorList>
    </citation>
    <scope>NUCLEOTIDE SEQUENCE [LARGE SCALE GENOMIC DNA]</scope>
    <source>
        <strain evidence="6 7">DSM 108284</strain>
    </source>
</reference>
<comment type="caution">
    <text evidence="6">The sequence shown here is derived from an EMBL/GenBank/DDBJ whole genome shotgun (WGS) entry which is preliminary data.</text>
</comment>
<protein>
    <recommendedName>
        <fullName evidence="8">Rho GDP-dissociation inhibitor</fullName>
    </recommendedName>
</protein>
<dbReference type="GO" id="GO:0005094">
    <property type="term" value="F:Rho GDP-dissociation inhibitor activity"/>
    <property type="evidence" value="ECO:0007669"/>
    <property type="project" value="InterPro"/>
</dbReference>
<dbReference type="PANTHER" id="PTHR10980:SF3">
    <property type="entry name" value="LD16419P"/>
    <property type="match status" value="1"/>
</dbReference>